<evidence type="ECO:0000256" key="1">
    <source>
        <dbReference type="SAM" id="MobiDB-lite"/>
    </source>
</evidence>
<feature type="non-terminal residue" evidence="3">
    <location>
        <position position="935"/>
    </location>
</feature>
<dbReference type="EMBL" id="JAXCGZ010015991">
    <property type="protein sequence ID" value="KAK7069645.1"/>
    <property type="molecule type" value="Genomic_DNA"/>
</dbReference>
<evidence type="ECO:0000259" key="2">
    <source>
        <dbReference type="Pfam" id="PF05729"/>
    </source>
</evidence>
<reference evidence="3 4" key="1">
    <citation type="submission" date="2023-11" db="EMBL/GenBank/DDBJ databases">
        <title>Halocaridina rubra genome assembly.</title>
        <authorList>
            <person name="Smith C."/>
        </authorList>
    </citation>
    <scope>NUCLEOTIDE SEQUENCE [LARGE SCALE GENOMIC DNA]</scope>
    <source>
        <strain evidence="3">EP-1</strain>
        <tissue evidence="3">Whole</tissue>
    </source>
</reference>
<organism evidence="3 4">
    <name type="scientific">Halocaridina rubra</name>
    <name type="common">Hawaiian red shrimp</name>
    <dbReference type="NCBI Taxonomy" id="373956"/>
    <lineage>
        <taxon>Eukaryota</taxon>
        <taxon>Metazoa</taxon>
        <taxon>Ecdysozoa</taxon>
        <taxon>Arthropoda</taxon>
        <taxon>Crustacea</taxon>
        <taxon>Multicrustacea</taxon>
        <taxon>Malacostraca</taxon>
        <taxon>Eumalacostraca</taxon>
        <taxon>Eucarida</taxon>
        <taxon>Decapoda</taxon>
        <taxon>Pleocyemata</taxon>
        <taxon>Caridea</taxon>
        <taxon>Atyoidea</taxon>
        <taxon>Atyidae</taxon>
        <taxon>Halocaridina</taxon>
    </lineage>
</organism>
<dbReference type="AlphaFoldDB" id="A0AAN8WP11"/>
<dbReference type="Gene3D" id="3.40.50.300">
    <property type="entry name" value="P-loop containing nucleotide triphosphate hydrolases"/>
    <property type="match status" value="1"/>
</dbReference>
<dbReference type="Proteomes" id="UP001381693">
    <property type="component" value="Unassembled WGS sequence"/>
</dbReference>
<feature type="region of interest" description="Disordered" evidence="1">
    <location>
        <begin position="184"/>
        <end position="243"/>
    </location>
</feature>
<dbReference type="InterPro" id="IPR007111">
    <property type="entry name" value="NACHT_NTPase"/>
</dbReference>
<evidence type="ECO:0000313" key="3">
    <source>
        <dbReference type="EMBL" id="KAK7069645.1"/>
    </source>
</evidence>
<dbReference type="PANTHER" id="PTHR46312:SF2">
    <property type="entry name" value="NUCLEOTIDE-BINDING OLIGOMERIZATION DOMAIN-CONTAINING PROTEIN 2-LIKE"/>
    <property type="match status" value="1"/>
</dbReference>
<comment type="caution">
    <text evidence="3">The sequence shown here is derived from an EMBL/GenBank/DDBJ whole genome shotgun (WGS) entry which is preliminary data.</text>
</comment>
<dbReference type="InterPro" id="IPR027417">
    <property type="entry name" value="P-loop_NTPase"/>
</dbReference>
<feature type="compositionally biased region" description="Basic and acidic residues" evidence="1">
    <location>
        <begin position="201"/>
        <end position="214"/>
    </location>
</feature>
<dbReference type="SUPFAM" id="SSF52540">
    <property type="entry name" value="P-loop containing nucleoside triphosphate hydrolases"/>
    <property type="match status" value="1"/>
</dbReference>
<gene>
    <name evidence="3" type="ORF">SK128_017478</name>
</gene>
<feature type="domain" description="NACHT" evidence="2">
    <location>
        <begin position="339"/>
        <end position="495"/>
    </location>
</feature>
<accession>A0AAN8WP11</accession>
<evidence type="ECO:0000313" key="4">
    <source>
        <dbReference type="Proteomes" id="UP001381693"/>
    </source>
</evidence>
<name>A0AAN8WP11_HALRR</name>
<protein>
    <recommendedName>
        <fullName evidence="2">NACHT domain-containing protein</fullName>
    </recommendedName>
</protein>
<feature type="compositionally biased region" description="Basic and acidic residues" evidence="1">
    <location>
        <begin position="223"/>
        <end position="235"/>
    </location>
</feature>
<sequence length="935" mass="107522">MDETTDLREEKVLQLLQDASHRVICDVARLLYSDEQTESNCGKMPVREYCKKVKLKISFDKAHKSLANNALPANNFDVTFAFIVIEKVCFRLYTALNQDCRAGINFLKKLLSKDDSLEASNNLDTVGQIEQFKSMVRAVYRGISSSTGQDLNKNLLNIDQMANNILYNYRKVVVQYDSPLLLPPTEEKEEVDSSSLSSKPESPDKMQDKPDPKTENGSADESGSTKEREKEKETEGISQKKTVLKRIKKMREKKLPEKITEGRKELIDGYAHLREFNACSWFNATNTSASRETLMSKQHVPLEKIFTNLRIRNGQQEVEMKDILEISKIFQEEEIIPPLVFLQGLAGSGKSSLSYHLVLEWQNGQCGVKGLCDFDFVILIKASRVRSNRLKEFLRDEVLPQTTANMKDEDIVPWLKTLDILFIFDGYYDIENVSYEILEDVLAKFGDQRIIVTTRPEVHKDFICMSRRYHMHYLSLEVCGFDVPRLKDFTYKVLNATEINKESIKIQAEEFLSYINGRGRVLDKHLKLPLTTLLLLFLWREEPDIFNKDTTATRLYELLYILYFNILSERCSKYFKGIGQIPPILDSLLLYIGEKAWDMINSGITEATYEIYEAIIMECASKGIIAQEVLSVLHMYQIDNYSAVCKIPIAFHHNTQMHYLAGTYLVDKLQRNLIKIPDINPCPGVEHVLMFVMGHLAEQNALTNSAATEVSQIINSLDTDPAKYEFWWSMLQESRFQSQIAYYIAKEKLPKKNWQLNEVNVVRALQLLTLTPVKLWTLIIDIPANKEPCDIPNFFESLLDAGKQLKKRQKRLVKVDMHLWNHEKSSHNTSDDFLRALHPWADLQSFAGHLGKQEDGEEIFATYINLRIIRVKVSTINSFHSLSSSLRKISKSVKTLHVIIALPKLSPPELLTDLKTSGNLEITVADMEDQYREWL</sequence>
<keyword evidence="4" id="KW-1185">Reference proteome</keyword>
<dbReference type="Pfam" id="PF05729">
    <property type="entry name" value="NACHT"/>
    <property type="match status" value="1"/>
</dbReference>
<proteinExistence type="predicted"/>
<dbReference type="PANTHER" id="PTHR46312">
    <property type="entry name" value="NACHT DOMAIN-CONTAINING PROTEIN"/>
    <property type="match status" value="1"/>
</dbReference>